<dbReference type="PRINTS" id="PR00702">
    <property type="entry name" value="ACRIFLAVINRP"/>
</dbReference>
<gene>
    <name evidence="3" type="ORF">PPG34_15110</name>
</gene>
<dbReference type="InterPro" id="IPR027463">
    <property type="entry name" value="AcrB_DN_DC_subdom"/>
</dbReference>
<dbReference type="Gene3D" id="3.30.70.1440">
    <property type="entry name" value="Multidrug efflux transporter AcrB pore domain"/>
    <property type="match status" value="1"/>
</dbReference>
<dbReference type="SUPFAM" id="SSF82693">
    <property type="entry name" value="Multidrug efflux transporter AcrB pore domain, PN1, PN2, PC1 and PC2 subdomains"/>
    <property type="match status" value="3"/>
</dbReference>
<feature type="transmembrane region" description="Helical" evidence="2">
    <location>
        <begin position="434"/>
        <end position="455"/>
    </location>
</feature>
<evidence type="ECO:0000313" key="3">
    <source>
        <dbReference type="EMBL" id="MDT7043682.1"/>
    </source>
</evidence>
<dbReference type="SUPFAM" id="SSF82866">
    <property type="entry name" value="Multidrug efflux transporter AcrB transmembrane domain"/>
    <property type="match status" value="2"/>
</dbReference>
<dbReference type="Gene3D" id="3.30.70.1320">
    <property type="entry name" value="Multidrug efflux transporter AcrB pore domain like"/>
    <property type="match status" value="1"/>
</dbReference>
<keyword evidence="2" id="KW-1133">Transmembrane helix</keyword>
<feature type="transmembrane region" description="Helical" evidence="2">
    <location>
        <begin position="379"/>
        <end position="398"/>
    </location>
</feature>
<dbReference type="PANTHER" id="PTHR32063">
    <property type="match status" value="1"/>
</dbReference>
<feature type="transmembrane region" description="Helical" evidence="2">
    <location>
        <begin position="32"/>
        <end position="51"/>
    </location>
</feature>
<feature type="transmembrane region" description="Helical" evidence="2">
    <location>
        <begin position="580"/>
        <end position="597"/>
    </location>
</feature>
<dbReference type="EMBL" id="JAQOUE010000001">
    <property type="protein sequence ID" value="MDT7043682.1"/>
    <property type="molecule type" value="Genomic_DNA"/>
</dbReference>
<keyword evidence="4" id="KW-1185">Reference proteome</keyword>
<feature type="transmembrane region" description="Helical" evidence="2">
    <location>
        <begin position="476"/>
        <end position="496"/>
    </location>
</feature>
<feature type="transmembrane region" description="Helical" evidence="2">
    <location>
        <begin position="1000"/>
        <end position="1020"/>
    </location>
</feature>
<feature type="transmembrane region" description="Helical" evidence="2">
    <location>
        <begin position="1076"/>
        <end position="1102"/>
    </location>
</feature>
<evidence type="ECO:0000256" key="2">
    <source>
        <dbReference type="SAM" id="Phobius"/>
    </source>
</evidence>
<dbReference type="PANTHER" id="PTHR32063:SF0">
    <property type="entry name" value="SWARMING MOTILITY PROTEIN SWRC"/>
    <property type="match status" value="1"/>
</dbReference>
<feature type="transmembrane region" description="Helical" evidence="2">
    <location>
        <begin position="1041"/>
        <end position="1064"/>
    </location>
</feature>
<dbReference type="InterPro" id="IPR001036">
    <property type="entry name" value="Acrflvin-R"/>
</dbReference>
<dbReference type="Gene3D" id="3.30.70.1430">
    <property type="entry name" value="Multidrug efflux transporter AcrB pore domain"/>
    <property type="match status" value="2"/>
</dbReference>
<dbReference type="Pfam" id="PF00873">
    <property type="entry name" value="ACR_tran"/>
    <property type="match status" value="1"/>
</dbReference>
<reference evidence="3 4" key="1">
    <citation type="journal article" date="2023" name="ISME J.">
        <title>Cultivation and genomic characterization of novel and ubiquitous marine nitrite-oxidizing bacteria from the Nitrospirales.</title>
        <authorList>
            <person name="Mueller A.J."/>
            <person name="Daebeler A."/>
            <person name="Herbold C.W."/>
            <person name="Kirkegaard R.H."/>
            <person name="Daims H."/>
        </authorList>
    </citation>
    <scope>NUCLEOTIDE SEQUENCE [LARGE SCALE GENOMIC DNA]</scope>
    <source>
        <strain evidence="3 4">EB</strain>
    </source>
</reference>
<feature type="transmembrane region" description="Helical" evidence="2">
    <location>
        <begin position="405"/>
        <end position="422"/>
    </location>
</feature>
<accession>A0ABU3KBI9</accession>
<feature type="transmembrane region" description="Helical" evidence="2">
    <location>
        <begin position="945"/>
        <end position="964"/>
    </location>
</feature>
<keyword evidence="2" id="KW-0812">Transmembrane</keyword>
<dbReference type="Gene3D" id="1.20.1640.10">
    <property type="entry name" value="Multidrug efflux transporter AcrB transmembrane domain"/>
    <property type="match status" value="2"/>
</dbReference>
<feature type="transmembrane region" description="Helical" evidence="2">
    <location>
        <begin position="971"/>
        <end position="994"/>
    </location>
</feature>
<organism evidence="3 4">
    <name type="scientific">Candidatus Nitronereus thalassa</name>
    <dbReference type="NCBI Taxonomy" id="3020898"/>
    <lineage>
        <taxon>Bacteria</taxon>
        <taxon>Pseudomonadati</taxon>
        <taxon>Nitrospirota</taxon>
        <taxon>Nitrospiria</taxon>
        <taxon>Nitrospirales</taxon>
        <taxon>Nitrospiraceae</taxon>
        <taxon>Candidatus Nitronereus</taxon>
    </lineage>
</organism>
<proteinExistence type="predicted"/>
<protein>
    <submittedName>
        <fullName evidence="3">Efflux RND transporter permease subunit</fullName>
    </submittedName>
</protein>
<keyword evidence="2" id="KW-0472">Membrane</keyword>
<evidence type="ECO:0000313" key="4">
    <source>
        <dbReference type="Proteomes" id="UP001250932"/>
    </source>
</evidence>
<evidence type="ECO:0000256" key="1">
    <source>
        <dbReference type="SAM" id="MobiDB-lite"/>
    </source>
</evidence>
<feature type="region of interest" description="Disordered" evidence="1">
    <location>
        <begin position="1125"/>
        <end position="1162"/>
    </location>
</feature>
<dbReference type="Gene3D" id="3.30.2090.10">
    <property type="entry name" value="Multidrug efflux transporter AcrB TolC docking domain, DN and DC subdomains"/>
    <property type="match status" value="2"/>
</dbReference>
<dbReference type="Proteomes" id="UP001250932">
    <property type="component" value="Unassembled WGS sequence"/>
</dbReference>
<sequence length="1162" mass="129070">MDRQILSSNGKPVTYRGMAWLRKLPTLAIEKPMVMIPVILLMVIGGIMTYGSTVRELQPYLENPTVGIIITYPGVAAEDMEAYFARPIEQKMTVLDEMTFIRSNSQEGRTEVIVGFEYYSDMNKHKVEVQTLLSNMLNELPIDKDNTSNPWVVQVANDNVPILDLNIKREGYDEVRLREFVENTLRDRLEAVAGVQSAIPFGGKRRLILVEADRDKLAAYSLGLMDLKKALEEQHISRAAGKLRTPERDILVRADERFRDPTKLNEIPIATVNDQVVYLRDVANVKDTFSEVTSAYHFNGNPGQLIQIVKQPEASDYDVIDDIIGSQDTGIVKTIKEFMGLPTHPRPGLMDEFVKEFPGLTFEVAYNRKAFLATIIANAWHEMMLAFIMTGIVVLIFIQTLTPTFIVLVTLPAAVAASFMFFPMAGQTINTPTLMGITFVIGRLVDDSVVLIEVINRHLKFGKTPKEAAIDGSQEILLPNILSALTFMIALTPNLMLQGTMGTGFRGMTWPMIFAMVFSAFLSLTLNPMMAAYLYKSHQDGKANVIDRILKVVLLPFTKLIEGTVWLYRHVLALALDHRLIVIALAMSSMFIAYKIWPTLGWEGMPLQDTAQAVGEIEAWPGTSFQETEAIVSRVEEILLQQPEIQLVSTQIGAEPAFGTYFSGYGVRTVNRAFFKITMSNKEDRVCEFYNRWADDIFLMDSLFRPCSDLSGRDIWQIMDGVQNEVLSSVPGIRSFWLMEMGATPVNTARAPVEAVIKGPDLEELAKIGKEGLAVAQRTPGIVQPFTSWSMTMPQYHLNIDRVRAKELGLAVPQIAIQAYYALNGGMTSEFFKPEEGYRHRRLLIRYQPDQRLTMDDLKQVMLKLPDGGQIPLKEVATIELKEGTDLVYKEDLQYAMSVLGQYRGVGLRMATAGVIMGIKTSVTLPKGYTVQPKGLMLDMMDNLYRLYSALALAIFILLFLLLLQTQSWVATMAIMVDAPLQVFGAIFFLYWRGMYWSPPVVWGLTIATAAVMATGIYLLDKVEQERAEGKSVRDAIISGGTIRLIPVLMTAITFVAAFIPPMFAPPTGMDRFRPIATALIGAIISSTALSLIMVPVTYSLLDDAKEYLGKVFGARPGTARGTAMAHMEGNGDGIPSPLPGEAASLRETTGNGGSETQGVST</sequence>
<comment type="caution">
    <text evidence="3">The sequence shown here is derived from an EMBL/GenBank/DDBJ whole genome shotgun (WGS) entry which is preliminary data.</text>
</comment>
<feature type="transmembrane region" description="Helical" evidence="2">
    <location>
        <begin position="508"/>
        <end position="528"/>
    </location>
</feature>
<name>A0ABU3KBI9_9BACT</name>
<dbReference type="SUPFAM" id="SSF82714">
    <property type="entry name" value="Multidrug efflux transporter AcrB TolC docking domain, DN and DC subdomains"/>
    <property type="match status" value="2"/>
</dbReference>
<dbReference type="RefSeq" id="WP_313834247.1">
    <property type="nucleotide sequence ID" value="NZ_JAQOUE010000001.1"/>
</dbReference>